<reference evidence="2" key="1">
    <citation type="submission" date="2007-10" db="EMBL/GenBank/DDBJ databases">
        <authorList>
            <person name="Fulton L."/>
            <person name="Clifton S."/>
            <person name="Fulton B."/>
            <person name="Xu J."/>
            <person name="Minx P."/>
            <person name="Pepin K.H."/>
            <person name="Johnson M."/>
            <person name="Thiruvilangam P."/>
            <person name="Bhonagiri V."/>
            <person name="Nash W.E."/>
            <person name="Mardis E.R."/>
            <person name="Wilson R.K."/>
        </authorList>
    </citation>
    <scope>NUCLEOTIDE SEQUENCE [LARGE SCALE GENOMIC DNA]</scope>
    <source>
        <strain evidence="2">DSM 17216</strain>
    </source>
</reference>
<sequence length="40" mass="4415">MPMPGDKGENGNAPLYDGSKDANNPENFTDFTDDEEIVRI</sequence>
<comment type="caution">
    <text evidence="2">The sequence shown here is derived from an EMBL/GenBank/DDBJ whole genome shotgun (WGS) entry which is preliminary data.</text>
</comment>
<evidence type="ECO:0000313" key="2">
    <source>
        <dbReference type="EMBL" id="EDS03096.1"/>
    </source>
</evidence>
<dbReference type="HOGENOM" id="CLU_219286_0_0_10"/>
<accession>B0MZR0</accession>
<feature type="compositionally biased region" description="Acidic residues" evidence="1">
    <location>
        <begin position="31"/>
        <end position="40"/>
    </location>
</feature>
<keyword evidence="3" id="KW-1185">Reference proteome</keyword>
<name>B0MZR0_9BACT</name>
<dbReference type="AlphaFoldDB" id="B0MZR0"/>
<protein>
    <submittedName>
        <fullName evidence="2">Uncharacterized protein</fullName>
    </submittedName>
</protein>
<dbReference type="Proteomes" id="UP000005819">
    <property type="component" value="Unassembled WGS sequence"/>
</dbReference>
<proteinExistence type="predicted"/>
<feature type="region of interest" description="Disordered" evidence="1">
    <location>
        <begin position="1"/>
        <end position="40"/>
    </location>
</feature>
<evidence type="ECO:0000313" key="3">
    <source>
        <dbReference type="Proteomes" id="UP000005819"/>
    </source>
</evidence>
<dbReference type="EMBL" id="ABFK02000020">
    <property type="protein sequence ID" value="EDS03096.1"/>
    <property type="molecule type" value="Genomic_DNA"/>
</dbReference>
<gene>
    <name evidence="2" type="ORF">ALIPUT_02634</name>
</gene>
<organism evidence="2 3">
    <name type="scientific">Alistipes putredinis DSM 17216</name>
    <dbReference type="NCBI Taxonomy" id="445970"/>
    <lineage>
        <taxon>Bacteria</taxon>
        <taxon>Pseudomonadati</taxon>
        <taxon>Bacteroidota</taxon>
        <taxon>Bacteroidia</taxon>
        <taxon>Bacteroidales</taxon>
        <taxon>Rikenellaceae</taxon>
        <taxon>Alistipes</taxon>
    </lineage>
</organism>
<feature type="compositionally biased region" description="Polar residues" evidence="1">
    <location>
        <begin position="21"/>
        <end position="30"/>
    </location>
</feature>
<reference evidence="2" key="2">
    <citation type="submission" date="2013-09" db="EMBL/GenBank/DDBJ databases">
        <title>Draft genome sequence of Alistipes putredinis (DSM 17216).</title>
        <authorList>
            <person name="Sudarsanam P."/>
            <person name="Ley R."/>
            <person name="Guruge J."/>
            <person name="Turnbaugh P.J."/>
            <person name="Mahowald M."/>
            <person name="Liep D."/>
            <person name="Gordon J."/>
        </authorList>
    </citation>
    <scope>NUCLEOTIDE SEQUENCE</scope>
    <source>
        <strain evidence="2">DSM 17216</strain>
    </source>
</reference>
<evidence type="ECO:0000256" key="1">
    <source>
        <dbReference type="SAM" id="MobiDB-lite"/>
    </source>
</evidence>